<keyword evidence="11" id="KW-1133">Transmembrane helix</keyword>
<dbReference type="FunFam" id="1.10.510.10:FF:000021">
    <property type="entry name" value="Serine/threonine protein kinase"/>
    <property type="match status" value="1"/>
</dbReference>
<evidence type="ECO:0000313" key="15">
    <source>
        <dbReference type="Proteomes" id="UP000540191"/>
    </source>
</evidence>
<keyword evidence="3 14" id="KW-0808">Transferase</keyword>
<accession>A0A7W7GQ99</accession>
<dbReference type="EMBL" id="JACHNA010000001">
    <property type="protein sequence ID" value="MBB4736287.1"/>
    <property type="molecule type" value="Genomic_DNA"/>
</dbReference>
<comment type="catalytic activity">
    <reaction evidence="9">
        <text>L-seryl-[protein] + ATP = O-phospho-L-seryl-[protein] + ADP + H(+)</text>
        <dbReference type="Rhea" id="RHEA:17989"/>
        <dbReference type="Rhea" id="RHEA-COMP:9863"/>
        <dbReference type="Rhea" id="RHEA-COMP:11604"/>
        <dbReference type="ChEBI" id="CHEBI:15378"/>
        <dbReference type="ChEBI" id="CHEBI:29999"/>
        <dbReference type="ChEBI" id="CHEBI:30616"/>
        <dbReference type="ChEBI" id="CHEBI:83421"/>
        <dbReference type="ChEBI" id="CHEBI:456216"/>
        <dbReference type="EC" id="2.7.11.1"/>
    </reaction>
</comment>
<feature type="compositionally biased region" description="Polar residues" evidence="10">
    <location>
        <begin position="688"/>
        <end position="706"/>
    </location>
</feature>
<evidence type="ECO:0000256" key="6">
    <source>
        <dbReference type="ARBA" id="ARBA00022777"/>
    </source>
</evidence>
<protein>
    <recommendedName>
        <fullName evidence="1">non-specific serine/threonine protein kinase</fullName>
        <ecNumber evidence="1">2.7.11.1</ecNumber>
    </recommendedName>
</protein>
<evidence type="ECO:0000256" key="1">
    <source>
        <dbReference type="ARBA" id="ARBA00012513"/>
    </source>
</evidence>
<comment type="catalytic activity">
    <reaction evidence="8">
        <text>L-threonyl-[protein] + ATP = O-phospho-L-threonyl-[protein] + ADP + H(+)</text>
        <dbReference type="Rhea" id="RHEA:46608"/>
        <dbReference type="Rhea" id="RHEA-COMP:11060"/>
        <dbReference type="Rhea" id="RHEA-COMP:11605"/>
        <dbReference type="ChEBI" id="CHEBI:15378"/>
        <dbReference type="ChEBI" id="CHEBI:30013"/>
        <dbReference type="ChEBI" id="CHEBI:30616"/>
        <dbReference type="ChEBI" id="CHEBI:61977"/>
        <dbReference type="ChEBI" id="CHEBI:456216"/>
        <dbReference type="EC" id="2.7.11.1"/>
    </reaction>
</comment>
<dbReference type="PANTHER" id="PTHR43289:SF6">
    <property type="entry name" value="SERINE_THREONINE-PROTEIN KINASE NEKL-3"/>
    <property type="match status" value="1"/>
</dbReference>
<evidence type="ECO:0000313" key="14">
    <source>
        <dbReference type="EMBL" id="MBB4736287.1"/>
    </source>
</evidence>
<dbReference type="FunFam" id="3.30.200.20:FF:000035">
    <property type="entry name" value="Serine/threonine protein kinase Stk1"/>
    <property type="match status" value="1"/>
</dbReference>
<dbReference type="GO" id="GO:0004674">
    <property type="term" value="F:protein serine/threonine kinase activity"/>
    <property type="evidence" value="ECO:0007669"/>
    <property type="project" value="UniProtKB-KW"/>
</dbReference>
<feature type="compositionally biased region" description="Basic and acidic residues" evidence="10">
    <location>
        <begin position="337"/>
        <end position="367"/>
    </location>
</feature>
<dbReference type="Pfam" id="PF00069">
    <property type="entry name" value="Pkinase"/>
    <property type="match status" value="1"/>
</dbReference>
<feature type="region of interest" description="Disordered" evidence="10">
    <location>
        <begin position="303"/>
        <end position="388"/>
    </location>
</feature>
<dbReference type="GO" id="GO:0005524">
    <property type="term" value="F:ATP binding"/>
    <property type="evidence" value="ECO:0007669"/>
    <property type="project" value="UniProtKB-KW"/>
</dbReference>
<keyword evidence="7" id="KW-0067">ATP-binding</keyword>
<feature type="compositionally biased region" description="Low complexity" evidence="10">
    <location>
        <begin position="731"/>
        <end position="772"/>
    </location>
</feature>
<feature type="region of interest" description="Disordered" evidence="10">
    <location>
        <begin position="478"/>
        <end position="501"/>
    </location>
</feature>
<dbReference type="EC" id="2.7.11.1" evidence="1"/>
<dbReference type="Proteomes" id="UP000540191">
    <property type="component" value="Unassembled WGS sequence"/>
</dbReference>
<feature type="compositionally biased region" description="Acidic residues" evidence="10">
    <location>
        <begin position="649"/>
        <end position="662"/>
    </location>
</feature>
<feature type="transmembrane region" description="Helical" evidence="11">
    <location>
        <begin position="453"/>
        <end position="472"/>
    </location>
</feature>
<dbReference type="CDD" id="cd14014">
    <property type="entry name" value="STKc_PknB_like"/>
    <property type="match status" value="1"/>
</dbReference>
<dbReference type="SUPFAM" id="SSF56112">
    <property type="entry name" value="Protein kinase-like (PK-like)"/>
    <property type="match status" value="1"/>
</dbReference>
<dbReference type="Gene3D" id="1.10.510.10">
    <property type="entry name" value="Transferase(Phosphotransferase) domain 1"/>
    <property type="match status" value="1"/>
</dbReference>
<organism evidence="14 15">
    <name type="scientific">Micrococcus cohnii</name>
    <dbReference type="NCBI Taxonomy" id="993416"/>
    <lineage>
        <taxon>Bacteria</taxon>
        <taxon>Bacillati</taxon>
        <taxon>Actinomycetota</taxon>
        <taxon>Actinomycetes</taxon>
        <taxon>Micrococcales</taxon>
        <taxon>Micrococcaceae</taxon>
        <taxon>Micrococcus</taxon>
    </lineage>
</organism>
<feature type="domain" description="PASTA" evidence="13">
    <location>
        <begin position="558"/>
        <end position="619"/>
    </location>
</feature>
<evidence type="ECO:0000256" key="3">
    <source>
        <dbReference type="ARBA" id="ARBA00022679"/>
    </source>
</evidence>
<dbReference type="PROSITE" id="PS51178">
    <property type="entry name" value="PASTA"/>
    <property type="match status" value="2"/>
</dbReference>
<dbReference type="AlphaFoldDB" id="A0A7W7GQ99"/>
<evidence type="ECO:0000256" key="7">
    <source>
        <dbReference type="ARBA" id="ARBA00022840"/>
    </source>
</evidence>
<keyword evidence="15" id="KW-1185">Reference proteome</keyword>
<evidence type="ECO:0000256" key="10">
    <source>
        <dbReference type="SAM" id="MobiDB-lite"/>
    </source>
</evidence>
<evidence type="ECO:0000256" key="2">
    <source>
        <dbReference type="ARBA" id="ARBA00022527"/>
    </source>
</evidence>
<evidence type="ECO:0000256" key="8">
    <source>
        <dbReference type="ARBA" id="ARBA00047899"/>
    </source>
</evidence>
<dbReference type="PROSITE" id="PS50011">
    <property type="entry name" value="PROTEIN_KINASE_DOM"/>
    <property type="match status" value="1"/>
</dbReference>
<dbReference type="SMART" id="SM00220">
    <property type="entry name" value="S_TKc"/>
    <property type="match status" value="1"/>
</dbReference>
<feature type="region of interest" description="Disordered" evidence="10">
    <location>
        <begin position="622"/>
        <end position="772"/>
    </location>
</feature>
<sequence>MRPTSGITLGGRYQLTDRIAIGGMGEVWKAKDKVLGRMTAVKILKEEYTGDPNFLRRFRAEAQHTALLNHPGVANVYDYGEEKGSAYLVMELVPGLPLSTILEREKSLSPERTLKIISQTAAALSAAHAQGLVHRDVKPGNLLITPTGRVKVTDFGIARLADQVPLTATGQVMGTAQYLAPEQATGQTATGSSDLYSLGVIGYEALVGKRPFTGESQIAIALAQVNDPPPPLPESIPEPVRALIMCLLSKDAKDRPSDATALSDAADALRRQDVAGAVALVPGLRPFLSQDFPDEALTQPVETTTAPLDFTGMTDTHGPSSDGRDREGRRNQQGRQARRDKPDRKARRGGQDDRAGRSRGSSRREDPMPATSELPAVGDDAQARDRRSAGAAAAAGLAGAGAAGAAGAAARGGHHAGARGEAGRTPQRHGEQTPQGGPGTDASRPARRRGMRWPLIALLALILFALLGALLWPTLTGDSSEPGAAAASESGTTLDGGDYIGRPVEEVRSELEDRRFRVSTEDVDDPADEGLVTALDPTRGLNAGDTVRLSVSTGHGMIPTGLVGQPADSVIRQLRDAGFQVQRLGESSAAVPAGSVVRVNPAPGERHPFNLAVNVIVSTGAGAGPSPSRSTPAELTPTEAPDPNAGQEEGTEPEDAPTDDADASTVAPSDESADEERSTEQPAPEQSAEPSSTPTERPDDNASSAEPSDAEPTQGDASSPAQESSAEESSAEPSAEQSSPASRPSESSPAAEQPSSADASASADESSAAPSN</sequence>
<dbReference type="CDD" id="cd06577">
    <property type="entry name" value="PASTA_pknB"/>
    <property type="match status" value="1"/>
</dbReference>
<dbReference type="Pfam" id="PF03793">
    <property type="entry name" value="PASTA"/>
    <property type="match status" value="2"/>
</dbReference>
<dbReference type="PROSITE" id="PS00108">
    <property type="entry name" value="PROTEIN_KINASE_ST"/>
    <property type="match status" value="1"/>
</dbReference>
<keyword evidence="11" id="KW-0472">Membrane</keyword>
<keyword evidence="2" id="KW-0723">Serine/threonine-protein kinase</keyword>
<dbReference type="Gene3D" id="3.30.200.20">
    <property type="entry name" value="Phosphorylase Kinase, domain 1"/>
    <property type="match status" value="1"/>
</dbReference>
<evidence type="ECO:0000259" key="13">
    <source>
        <dbReference type="PROSITE" id="PS51178"/>
    </source>
</evidence>
<evidence type="ECO:0000256" key="5">
    <source>
        <dbReference type="ARBA" id="ARBA00022741"/>
    </source>
</evidence>
<feature type="compositionally biased region" description="Low complexity" evidence="10">
    <location>
        <begin position="478"/>
        <end position="491"/>
    </location>
</feature>
<dbReference type="Gene3D" id="3.30.10.20">
    <property type="match status" value="2"/>
</dbReference>
<gene>
    <name evidence="14" type="ORF">HDA30_001795</name>
</gene>
<keyword evidence="5" id="KW-0547">Nucleotide-binding</keyword>
<keyword evidence="4" id="KW-0677">Repeat</keyword>
<proteinExistence type="predicted"/>
<evidence type="ECO:0000256" key="9">
    <source>
        <dbReference type="ARBA" id="ARBA00048679"/>
    </source>
</evidence>
<evidence type="ECO:0000256" key="11">
    <source>
        <dbReference type="SAM" id="Phobius"/>
    </source>
</evidence>
<dbReference type="InterPro" id="IPR008271">
    <property type="entry name" value="Ser/Thr_kinase_AS"/>
</dbReference>
<dbReference type="InterPro" id="IPR011009">
    <property type="entry name" value="Kinase-like_dom_sf"/>
</dbReference>
<reference evidence="14 15" key="1">
    <citation type="submission" date="2020-08" db="EMBL/GenBank/DDBJ databases">
        <title>Sequencing the genomes of 1000 actinobacteria strains.</title>
        <authorList>
            <person name="Klenk H.-P."/>
        </authorList>
    </citation>
    <scope>NUCLEOTIDE SEQUENCE [LARGE SCALE GENOMIC DNA]</scope>
    <source>
        <strain evidence="14 15">DSM 23974</strain>
    </source>
</reference>
<keyword evidence="11" id="KW-0812">Transmembrane</keyword>
<feature type="region of interest" description="Disordered" evidence="10">
    <location>
        <begin position="409"/>
        <end position="446"/>
    </location>
</feature>
<dbReference type="InterPro" id="IPR005543">
    <property type="entry name" value="PASTA_dom"/>
</dbReference>
<dbReference type="PANTHER" id="PTHR43289">
    <property type="entry name" value="MITOGEN-ACTIVATED PROTEIN KINASE KINASE KINASE 20-RELATED"/>
    <property type="match status" value="1"/>
</dbReference>
<comment type="caution">
    <text evidence="14">The sequence shown here is derived from an EMBL/GenBank/DDBJ whole genome shotgun (WGS) entry which is preliminary data.</text>
</comment>
<dbReference type="InterPro" id="IPR000719">
    <property type="entry name" value="Prot_kinase_dom"/>
</dbReference>
<keyword evidence="6 14" id="KW-0418">Kinase</keyword>
<dbReference type="SMART" id="SM00740">
    <property type="entry name" value="PASTA"/>
    <property type="match status" value="2"/>
</dbReference>
<evidence type="ECO:0000259" key="12">
    <source>
        <dbReference type="PROSITE" id="PS50011"/>
    </source>
</evidence>
<feature type="domain" description="PASTA" evidence="13">
    <location>
        <begin position="491"/>
        <end position="553"/>
    </location>
</feature>
<dbReference type="GO" id="GO:0045717">
    <property type="term" value="P:negative regulation of fatty acid biosynthetic process"/>
    <property type="evidence" value="ECO:0007669"/>
    <property type="project" value="UniProtKB-ARBA"/>
</dbReference>
<name>A0A7W7GQ99_9MICC</name>
<feature type="domain" description="Protein kinase" evidence="12">
    <location>
        <begin position="13"/>
        <end position="288"/>
    </location>
</feature>
<evidence type="ECO:0000256" key="4">
    <source>
        <dbReference type="ARBA" id="ARBA00022737"/>
    </source>
</evidence>